<evidence type="ECO:0000256" key="1">
    <source>
        <dbReference type="SAM" id="MobiDB-lite"/>
    </source>
</evidence>
<accession>A0A1S0Z5P3</accession>
<organism evidence="2">
    <name type="scientific">Salmonella enterica subsp. enterica serovar Saintpaul</name>
    <dbReference type="NCBI Taxonomy" id="90105"/>
    <lineage>
        <taxon>Bacteria</taxon>
        <taxon>Pseudomonadati</taxon>
        <taxon>Pseudomonadota</taxon>
        <taxon>Gammaproteobacteria</taxon>
        <taxon>Enterobacterales</taxon>
        <taxon>Enterobacteriaceae</taxon>
        <taxon>Salmonella</taxon>
    </lineage>
</organism>
<name>A0A1S0Z5P3_SALET</name>
<sequence length="165" mass="18485">MSNEGFNPEDIEDTLSRFGRGQKKTIRSSTAGIPDFVPRKAKLQSSPVELSTKDEALWAAAADRAEQQQAQELPPASPCFSQADIDEFLARKPQKYQMTERDYKELGRNIFLGAGDLIVSTAKVAIYGVSCIPDPTPSKDDEVWYYSTDENGWSHAYNRNGDRLY</sequence>
<comment type="caution">
    <text evidence="2">The sequence shown here is derived from an EMBL/GenBank/DDBJ whole genome shotgun (WGS) entry which is preliminary data.</text>
</comment>
<feature type="region of interest" description="Disordered" evidence="1">
    <location>
        <begin position="1"/>
        <end position="33"/>
    </location>
</feature>
<evidence type="ECO:0000313" key="2">
    <source>
        <dbReference type="EMBL" id="OHG57768.1"/>
    </source>
</evidence>
<proteinExistence type="predicted"/>
<reference evidence="2" key="1">
    <citation type="submission" date="2016-09" db="EMBL/GenBank/DDBJ databases">
        <title>Whole genome sequencing of Salmonella enterica.</title>
        <authorList>
            <person name="Bell R."/>
        </authorList>
    </citation>
    <scope>NUCLEOTIDE SEQUENCE [LARGE SCALE GENOMIC DNA]</scope>
    <source>
        <strain evidence="2">CFSAN044978</strain>
    </source>
</reference>
<dbReference type="AlphaFoldDB" id="A0A1S0Z5P3"/>
<dbReference type="RefSeq" id="WP_000064063.1">
    <property type="nucleotide sequence ID" value="NZ_QWDP01000019.1"/>
</dbReference>
<dbReference type="EMBL" id="MLZC01000034">
    <property type="protein sequence ID" value="OHG57768.1"/>
    <property type="molecule type" value="Genomic_DNA"/>
</dbReference>
<protein>
    <submittedName>
        <fullName evidence="2">Uncharacterized protein</fullName>
    </submittedName>
</protein>
<gene>
    <name evidence="2" type="ORF">A7T00_31830</name>
</gene>